<evidence type="ECO:0000256" key="2">
    <source>
        <dbReference type="ARBA" id="ARBA00023125"/>
    </source>
</evidence>
<sequence length="130" mass="14849">MLEKKETSMPLEQSQLHNHDGSLTKLLHDIPQEHEFLMAAEVFNQLSDGTRLRILWLLCHSEECVNDIAAAVRMTAPAVSHHLKTLKQNGIIKSRRLGKEVLYTLEDTPKAILIHKMVDSIFEINCHTSR</sequence>
<evidence type="ECO:0000313" key="7">
    <source>
        <dbReference type="Proteomes" id="UP000000370"/>
    </source>
</evidence>
<dbReference type="eggNOG" id="COG0640">
    <property type="taxonomic scope" value="Bacteria"/>
</dbReference>
<evidence type="ECO:0000256" key="3">
    <source>
        <dbReference type="ARBA" id="ARBA00023163"/>
    </source>
</evidence>
<dbReference type="InterPro" id="IPR001845">
    <property type="entry name" value="HTH_ArsR_DNA-bd_dom"/>
</dbReference>
<keyword evidence="2" id="KW-0238">DNA-binding</keyword>
<dbReference type="RefSeq" id="WP_012198148.1">
    <property type="nucleotide sequence ID" value="NC_010001.1"/>
</dbReference>
<keyword evidence="1" id="KW-0805">Transcription regulation</keyword>
<evidence type="ECO:0000259" key="5">
    <source>
        <dbReference type="PROSITE" id="PS50987"/>
    </source>
</evidence>
<gene>
    <name evidence="6" type="ordered locus">Cphy_0116</name>
</gene>
<keyword evidence="4" id="KW-0105">Cadmium resistance</keyword>
<keyword evidence="7" id="KW-1185">Reference proteome</keyword>
<proteinExistence type="predicted"/>
<dbReference type="InterPro" id="IPR036390">
    <property type="entry name" value="WH_DNA-bd_sf"/>
</dbReference>
<dbReference type="PRINTS" id="PR00778">
    <property type="entry name" value="HTHARSR"/>
</dbReference>
<dbReference type="PANTHER" id="PTHR43132:SF8">
    <property type="entry name" value="HTH-TYPE TRANSCRIPTIONAL REGULATOR KMTR"/>
    <property type="match status" value="1"/>
</dbReference>
<dbReference type="InterPro" id="IPR051011">
    <property type="entry name" value="Metal_resp_trans_reg"/>
</dbReference>
<dbReference type="AlphaFoldDB" id="A9KR37"/>
<dbReference type="Pfam" id="PF01022">
    <property type="entry name" value="HTH_5"/>
    <property type="match status" value="1"/>
</dbReference>
<evidence type="ECO:0000256" key="1">
    <source>
        <dbReference type="ARBA" id="ARBA00023015"/>
    </source>
</evidence>
<dbReference type="SMART" id="SM00418">
    <property type="entry name" value="HTH_ARSR"/>
    <property type="match status" value="1"/>
</dbReference>
<dbReference type="STRING" id="357809.Cphy_0116"/>
<dbReference type="GO" id="GO:0003700">
    <property type="term" value="F:DNA-binding transcription factor activity"/>
    <property type="evidence" value="ECO:0007669"/>
    <property type="project" value="InterPro"/>
</dbReference>
<dbReference type="KEGG" id="cpy:Cphy_0116"/>
<dbReference type="PROSITE" id="PS00846">
    <property type="entry name" value="HTH_ARSR_1"/>
    <property type="match status" value="1"/>
</dbReference>
<dbReference type="GO" id="GO:0046686">
    <property type="term" value="P:response to cadmium ion"/>
    <property type="evidence" value="ECO:0007669"/>
    <property type="project" value="UniProtKB-KW"/>
</dbReference>
<dbReference type="Gene3D" id="1.10.10.10">
    <property type="entry name" value="Winged helix-like DNA-binding domain superfamily/Winged helix DNA-binding domain"/>
    <property type="match status" value="1"/>
</dbReference>
<dbReference type="SUPFAM" id="SSF46785">
    <property type="entry name" value="Winged helix' DNA-binding domain"/>
    <property type="match status" value="1"/>
</dbReference>
<dbReference type="GO" id="GO:0003677">
    <property type="term" value="F:DNA binding"/>
    <property type="evidence" value="ECO:0007669"/>
    <property type="project" value="UniProtKB-KW"/>
</dbReference>
<dbReference type="PANTHER" id="PTHR43132">
    <property type="entry name" value="ARSENICAL RESISTANCE OPERON REPRESSOR ARSR-RELATED"/>
    <property type="match status" value="1"/>
</dbReference>
<dbReference type="Proteomes" id="UP000000370">
    <property type="component" value="Chromosome"/>
</dbReference>
<name>A9KR37_LACP7</name>
<feature type="domain" description="HTH arsR-type" evidence="5">
    <location>
        <begin position="31"/>
        <end position="125"/>
    </location>
</feature>
<evidence type="ECO:0000313" key="6">
    <source>
        <dbReference type="EMBL" id="ABX40505.1"/>
    </source>
</evidence>
<accession>A9KR37</accession>
<protein>
    <submittedName>
        <fullName evidence="6">Transcriptional regulator, ArsR family</fullName>
    </submittedName>
</protein>
<dbReference type="InterPro" id="IPR036388">
    <property type="entry name" value="WH-like_DNA-bd_sf"/>
</dbReference>
<dbReference type="NCBIfam" id="NF033788">
    <property type="entry name" value="HTH_metalloreg"/>
    <property type="match status" value="1"/>
</dbReference>
<dbReference type="HOGENOM" id="CLU_097806_7_3_9"/>
<dbReference type="CDD" id="cd00090">
    <property type="entry name" value="HTH_ARSR"/>
    <property type="match status" value="1"/>
</dbReference>
<evidence type="ECO:0000256" key="4">
    <source>
        <dbReference type="ARBA" id="ARBA00043263"/>
    </source>
</evidence>
<keyword evidence="3" id="KW-0804">Transcription</keyword>
<organism evidence="6 7">
    <name type="scientific">Lachnoclostridium phytofermentans (strain ATCC 700394 / DSM 18823 / ISDg)</name>
    <name type="common">Clostridium phytofermentans</name>
    <dbReference type="NCBI Taxonomy" id="357809"/>
    <lineage>
        <taxon>Bacteria</taxon>
        <taxon>Bacillati</taxon>
        <taxon>Bacillota</taxon>
        <taxon>Clostridia</taxon>
        <taxon>Lachnospirales</taxon>
        <taxon>Lachnospiraceae</taxon>
    </lineage>
</organism>
<reference evidence="7" key="1">
    <citation type="submission" date="2007-11" db="EMBL/GenBank/DDBJ databases">
        <title>Complete genome sequence of Clostridium phytofermentans ISDg.</title>
        <authorList>
            <person name="Leschine S.B."/>
            <person name="Warnick T.A."/>
            <person name="Blanchard J.L."/>
            <person name="Schnell D.J."/>
            <person name="Petit E.L."/>
            <person name="LaTouf W.G."/>
            <person name="Copeland A."/>
            <person name="Lucas S."/>
            <person name="Lapidus A."/>
            <person name="Barry K."/>
            <person name="Glavina del Rio T."/>
            <person name="Dalin E."/>
            <person name="Tice H."/>
            <person name="Pitluck S."/>
            <person name="Kiss H."/>
            <person name="Brettin T."/>
            <person name="Bruce D."/>
            <person name="Detter J.C."/>
            <person name="Han C."/>
            <person name="Kuske C."/>
            <person name="Schmutz J."/>
            <person name="Larimer F."/>
            <person name="Land M."/>
            <person name="Hauser L."/>
            <person name="Kyrpides N."/>
            <person name="Kim E.A."/>
            <person name="Richardson P."/>
        </authorList>
    </citation>
    <scope>NUCLEOTIDE SEQUENCE [LARGE SCALE GENOMIC DNA]</scope>
    <source>
        <strain evidence="7">ATCC 700394 / DSM 18823 / ISDg</strain>
    </source>
</reference>
<dbReference type="InterPro" id="IPR018334">
    <property type="entry name" value="ArsR_HTH"/>
</dbReference>
<dbReference type="InterPro" id="IPR011991">
    <property type="entry name" value="ArsR-like_HTH"/>
</dbReference>
<dbReference type="PROSITE" id="PS50987">
    <property type="entry name" value="HTH_ARSR_2"/>
    <property type="match status" value="1"/>
</dbReference>
<dbReference type="EMBL" id="CP000885">
    <property type="protein sequence ID" value="ABX40505.1"/>
    <property type="molecule type" value="Genomic_DNA"/>
</dbReference>